<evidence type="ECO:0000313" key="3">
    <source>
        <dbReference type="Proteomes" id="UP000051861"/>
    </source>
</evidence>
<dbReference type="EMBL" id="LIZX01000081">
    <property type="protein sequence ID" value="KPJ66421.1"/>
    <property type="molecule type" value="Genomic_DNA"/>
</dbReference>
<evidence type="ECO:0000313" key="2">
    <source>
        <dbReference type="EMBL" id="KPJ66421.1"/>
    </source>
</evidence>
<evidence type="ECO:0000256" key="1">
    <source>
        <dbReference type="SAM" id="Coils"/>
    </source>
</evidence>
<sequence>MVEKTLEKIKAIEEKAEGITKLAYQSSVVTLKKSHERHEKELHELAEKLKKEEENLIRTAGEEAKQEAKAIEANSKKEMDELKKKTIPKSSLAKKEILRWRS</sequence>
<organism evidence="2 3">
    <name type="scientific">candidate division WOR-1 bacterium DG_54_3</name>
    <dbReference type="NCBI Taxonomy" id="1703775"/>
    <lineage>
        <taxon>Bacteria</taxon>
        <taxon>Bacillati</taxon>
        <taxon>Saganbacteria</taxon>
    </lineage>
</organism>
<accession>A0A0S7XVE2</accession>
<comment type="caution">
    <text evidence="2">The sequence shown here is derived from an EMBL/GenBank/DDBJ whole genome shotgun (WGS) entry which is preliminary data.</text>
</comment>
<reference evidence="2 3" key="1">
    <citation type="journal article" date="2015" name="Microbiome">
        <title>Genomic resolution of linkages in carbon, nitrogen, and sulfur cycling among widespread estuary sediment bacteria.</title>
        <authorList>
            <person name="Baker B.J."/>
            <person name="Lazar C.S."/>
            <person name="Teske A.P."/>
            <person name="Dick G.J."/>
        </authorList>
    </citation>
    <scope>NUCLEOTIDE SEQUENCE [LARGE SCALE GENOMIC DNA]</scope>
    <source>
        <strain evidence="2">DG_54_3</strain>
    </source>
</reference>
<dbReference type="AlphaFoldDB" id="A0A0S7XVE2"/>
<gene>
    <name evidence="2" type="ORF">AMJ44_08390</name>
</gene>
<dbReference type="Proteomes" id="UP000051861">
    <property type="component" value="Unassembled WGS sequence"/>
</dbReference>
<keyword evidence="1" id="KW-0175">Coiled coil</keyword>
<name>A0A0S7XVE2_UNCSA</name>
<feature type="coiled-coil region" evidence="1">
    <location>
        <begin position="2"/>
        <end position="85"/>
    </location>
</feature>
<proteinExistence type="predicted"/>
<protein>
    <submittedName>
        <fullName evidence="2">Uncharacterized protein</fullName>
    </submittedName>
</protein>